<feature type="domain" description="TonB C-terminal" evidence="16">
    <location>
        <begin position="61"/>
        <end position="156"/>
    </location>
</feature>
<evidence type="ECO:0000256" key="12">
    <source>
        <dbReference type="PROSITE-ProRule" id="PRU01360"/>
    </source>
</evidence>
<evidence type="ECO:0000256" key="1">
    <source>
        <dbReference type="ARBA" id="ARBA00004167"/>
    </source>
</evidence>
<dbReference type="InterPro" id="IPR013784">
    <property type="entry name" value="Carb-bd-like_fold"/>
</dbReference>
<keyword evidence="4 12" id="KW-1134">Transmembrane beta strand</keyword>
<evidence type="ECO:0000256" key="11">
    <source>
        <dbReference type="ARBA" id="ARBA00023237"/>
    </source>
</evidence>
<sequence length="922" mass="99373">MARVGRRADTLAALVAVGALLAGGVAHAQDAGTGSPAEAPQDAAPSGGAAPVAPAGSEQASDNHPPVLLSFVEADYPAAALAQRLEGTVALRLTIESDGRVSAADLVEAAGHGFDEAAQAAALRFLFSPARRGDTPVASRILYAYEFRLPEPPASGALRGRVLLPGAGSIGVAGAEVLVRRHDGSTARARTDVEGRFQLEGLAPGPCVVSAEASGIGRAEVETEITEGRVAEIALRLAQTGEAAPIDVTVRAPSEAERRRQSAEAVTVLEMDTVKRGTSDMGEVLARTQGIAVRREGGLGSATRFSLNGLTDDQVRFFLDGVPIELAGYPFGISNAPVALVERVEIYSGVVPVRFGADALGGAVNLVTDQDLCESRAVASYEVGSFDTHRAALAGSHLHRPTGLFARASGFFDHAKNDYPVDVEVADERGRLSPARVYRFHDRYRSAGGNVELGVVDRPWAQRLLLRAFVTDYDKDYQHKLVMTVPYGGVTYGETSAGANLRYAQPLGRGVSLDVVGGYAHVRGRFLDVASCLYDWFGRCVRERRQPGETDARPHDQVFWDHSAFARFNVAWRVHPSHAVRLAIAPTYLTRTGDERLQSDPGSPDPLADRRGLLSLVNGLEYDLDLFEDRLENIFFVKQYVQLIGSESPVTAGAPRGRDRSTHRFGVGDGLRHRFTPWLYGKASYEWATRLPSADEVFGDNTIIAANLALEPETSHNVNLGLTLDVRETPAGAFRATGNGFLREAGQLIVLLGSDRVQSYENVFGARSLGVEGAVGWTSPGEHLALDGNITYVDLRNTASEGTFGDFEGDRIPNHPYLFANGTARLQLRHVFAPEDEVALTWNSRYVHEYFRNWESVGLREFKQVIPSQLVHSAGLGYVVKSGQASLSTALEMQNLTDEPVFDYFGAQRPGRSFHVKVTAAL</sequence>
<dbReference type="Gene3D" id="3.30.1150.10">
    <property type="match status" value="1"/>
</dbReference>
<dbReference type="Gene3D" id="2.170.130.10">
    <property type="entry name" value="TonB-dependent receptor, plug domain"/>
    <property type="match status" value="1"/>
</dbReference>
<evidence type="ECO:0000256" key="3">
    <source>
        <dbReference type="ARBA" id="ARBA00022448"/>
    </source>
</evidence>
<evidence type="ECO:0000256" key="9">
    <source>
        <dbReference type="ARBA" id="ARBA00023136"/>
    </source>
</evidence>
<dbReference type="GO" id="GO:0015344">
    <property type="term" value="F:siderophore uptake transmembrane transporter activity"/>
    <property type="evidence" value="ECO:0007669"/>
    <property type="project" value="TreeGrafter"/>
</dbReference>
<evidence type="ECO:0000256" key="4">
    <source>
        <dbReference type="ARBA" id="ARBA00022452"/>
    </source>
</evidence>
<dbReference type="InterPro" id="IPR012910">
    <property type="entry name" value="Plug_dom"/>
</dbReference>
<dbReference type="InterPro" id="IPR037066">
    <property type="entry name" value="Plug_dom_sf"/>
</dbReference>
<name>A0A150PCL4_SORCE</name>
<keyword evidence="9 12" id="KW-0472">Membrane</keyword>
<evidence type="ECO:0000256" key="7">
    <source>
        <dbReference type="ARBA" id="ARBA00022989"/>
    </source>
</evidence>
<feature type="compositionally biased region" description="Low complexity" evidence="14">
    <location>
        <begin position="43"/>
        <end position="57"/>
    </location>
</feature>
<dbReference type="GO" id="GO:0030246">
    <property type="term" value="F:carbohydrate binding"/>
    <property type="evidence" value="ECO:0007669"/>
    <property type="project" value="InterPro"/>
</dbReference>
<dbReference type="AlphaFoldDB" id="A0A150PCL4"/>
<dbReference type="Pfam" id="PF13620">
    <property type="entry name" value="CarboxypepD_reg"/>
    <property type="match status" value="1"/>
</dbReference>
<accession>A0A150PCL4</accession>
<evidence type="ECO:0000256" key="15">
    <source>
        <dbReference type="SAM" id="SignalP"/>
    </source>
</evidence>
<evidence type="ECO:0000256" key="6">
    <source>
        <dbReference type="ARBA" id="ARBA00022729"/>
    </source>
</evidence>
<evidence type="ECO:0000256" key="5">
    <source>
        <dbReference type="ARBA" id="ARBA00022692"/>
    </source>
</evidence>
<dbReference type="PROSITE" id="PS52015">
    <property type="entry name" value="TONB_CTD"/>
    <property type="match status" value="1"/>
</dbReference>
<dbReference type="Pfam" id="PF00593">
    <property type="entry name" value="TonB_dep_Rec_b-barrel"/>
    <property type="match status" value="1"/>
</dbReference>
<dbReference type="PROSITE" id="PS52016">
    <property type="entry name" value="TONB_DEPENDENT_REC_3"/>
    <property type="match status" value="1"/>
</dbReference>
<protein>
    <submittedName>
        <fullName evidence="17">Ligand-gated channel protein</fullName>
    </submittedName>
</protein>
<proteinExistence type="inferred from homology"/>
<dbReference type="NCBIfam" id="NF038079">
    <property type="entry name" value="TonB_sider_MxcH"/>
    <property type="match status" value="1"/>
</dbReference>
<dbReference type="InterPro" id="IPR037682">
    <property type="entry name" value="TonB_C"/>
</dbReference>
<dbReference type="InterPro" id="IPR036942">
    <property type="entry name" value="Beta-barrel_TonB_sf"/>
</dbReference>
<evidence type="ECO:0000256" key="2">
    <source>
        <dbReference type="ARBA" id="ARBA00004571"/>
    </source>
</evidence>
<comment type="caution">
    <text evidence="17">The sequence shown here is derived from an EMBL/GenBank/DDBJ whole genome shotgun (WGS) entry which is preliminary data.</text>
</comment>
<gene>
    <name evidence="17" type="ORF">BE08_07010</name>
</gene>
<evidence type="ECO:0000313" key="17">
    <source>
        <dbReference type="EMBL" id="KYF53425.1"/>
    </source>
</evidence>
<dbReference type="Gene3D" id="2.40.170.20">
    <property type="entry name" value="TonB-dependent receptor, beta-barrel domain"/>
    <property type="match status" value="1"/>
</dbReference>
<dbReference type="SUPFAM" id="SSF49452">
    <property type="entry name" value="Starch-binding domain-like"/>
    <property type="match status" value="1"/>
</dbReference>
<dbReference type="Proteomes" id="UP000075420">
    <property type="component" value="Unassembled WGS sequence"/>
</dbReference>
<feature type="signal peptide" evidence="15">
    <location>
        <begin position="1"/>
        <end position="28"/>
    </location>
</feature>
<evidence type="ECO:0000256" key="8">
    <source>
        <dbReference type="ARBA" id="ARBA00023077"/>
    </source>
</evidence>
<organism evidence="17 18">
    <name type="scientific">Sorangium cellulosum</name>
    <name type="common">Polyangium cellulosum</name>
    <dbReference type="NCBI Taxonomy" id="56"/>
    <lineage>
        <taxon>Bacteria</taxon>
        <taxon>Pseudomonadati</taxon>
        <taxon>Myxococcota</taxon>
        <taxon>Polyangia</taxon>
        <taxon>Polyangiales</taxon>
        <taxon>Polyangiaceae</taxon>
        <taxon>Sorangium</taxon>
    </lineage>
</organism>
<dbReference type="PANTHER" id="PTHR30069:SF29">
    <property type="entry name" value="HEMOGLOBIN AND HEMOGLOBIN-HAPTOGLOBIN-BINDING PROTEIN 1-RELATED"/>
    <property type="match status" value="1"/>
</dbReference>
<dbReference type="InterPro" id="IPR006260">
    <property type="entry name" value="TonB/TolA_C"/>
</dbReference>
<dbReference type="SUPFAM" id="SSF56935">
    <property type="entry name" value="Porins"/>
    <property type="match status" value="1"/>
</dbReference>
<evidence type="ECO:0000256" key="14">
    <source>
        <dbReference type="SAM" id="MobiDB-lite"/>
    </source>
</evidence>
<comment type="subcellular location">
    <subcellularLocation>
        <location evidence="2 12">Cell outer membrane</location>
        <topology evidence="2 12">Multi-pass membrane protein</topology>
    </subcellularLocation>
    <subcellularLocation>
        <location evidence="1">Membrane</location>
        <topology evidence="1">Single-pass membrane protein</topology>
    </subcellularLocation>
</comment>
<keyword evidence="7" id="KW-1133">Transmembrane helix</keyword>
<dbReference type="EMBL" id="JELY01002152">
    <property type="protein sequence ID" value="KYF53425.1"/>
    <property type="molecule type" value="Genomic_DNA"/>
</dbReference>
<feature type="chain" id="PRO_5007565753" evidence="15">
    <location>
        <begin position="29"/>
        <end position="922"/>
    </location>
</feature>
<dbReference type="PANTHER" id="PTHR30069">
    <property type="entry name" value="TONB-DEPENDENT OUTER MEMBRANE RECEPTOR"/>
    <property type="match status" value="1"/>
</dbReference>
<dbReference type="InterPro" id="IPR039426">
    <property type="entry name" value="TonB-dep_rcpt-like"/>
</dbReference>
<keyword evidence="10" id="KW-0675">Receptor</keyword>
<dbReference type="Pfam" id="PF03544">
    <property type="entry name" value="TonB_C"/>
    <property type="match status" value="1"/>
</dbReference>
<dbReference type="NCBIfam" id="TIGR01352">
    <property type="entry name" value="tonB_Cterm"/>
    <property type="match status" value="1"/>
</dbReference>
<feature type="region of interest" description="Disordered" evidence="14">
    <location>
        <begin position="28"/>
        <end position="64"/>
    </location>
</feature>
<dbReference type="SUPFAM" id="SSF74653">
    <property type="entry name" value="TolA/TonB C-terminal domain"/>
    <property type="match status" value="1"/>
</dbReference>
<dbReference type="InterPro" id="IPR000531">
    <property type="entry name" value="Beta-barrel_TonB"/>
</dbReference>
<dbReference type="GO" id="GO:0009279">
    <property type="term" value="C:cell outer membrane"/>
    <property type="evidence" value="ECO:0007669"/>
    <property type="project" value="UniProtKB-SubCell"/>
</dbReference>
<dbReference type="GO" id="GO:0044718">
    <property type="term" value="P:siderophore transmembrane transport"/>
    <property type="evidence" value="ECO:0007669"/>
    <property type="project" value="TreeGrafter"/>
</dbReference>
<keyword evidence="8 13" id="KW-0798">TonB box</keyword>
<comment type="similarity">
    <text evidence="12 13">Belongs to the TonB-dependent receptor family.</text>
</comment>
<evidence type="ECO:0000313" key="18">
    <source>
        <dbReference type="Proteomes" id="UP000075420"/>
    </source>
</evidence>
<keyword evidence="6 15" id="KW-0732">Signal</keyword>
<keyword evidence="3 12" id="KW-0813">Transport</keyword>
<dbReference type="Gene3D" id="2.60.40.1120">
    <property type="entry name" value="Carboxypeptidase-like, regulatory domain"/>
    <property type="match status" value="1"/>
</dbReference>
<keyword evidence="11 12" id="KW-0998">Cell outer membrane</keyword>
<dbReference type="Pfam" id="PF07715">
    <property type="entry name" value="Plug"/>
    <property type="match status" value="1"/>
</dbReference>
<evidence type="ECO:0000256" key="10">
    <source>
        <dbReference type="ARBA" id="ARBA00023170"/>
    </source>
</evidence>
<keyword evidence="5 12" id="KW-0812">Transmembrane</keyword>
<evidence type="ECO:0000259" key="16">
    <source>
        <dbReference type="PROSITE" id="PS52015"/>
    </source>
</evidence>
<evidence type="ECO:0000256" key="13">
    <source>
        <dbReference type="RuleBase" id="RU003357"/>
    </source>
</evidence>
<reference evidence="17 18" key="1">
    <citation type="submission" date="2014-02" db="EMBL/GenBank/DDBJ databases">
        <title>The small core and large imbalanced accessory genome model reveals a collaborative survival strategy of Sorangium cellulosum strains in nature.</title>
        <authorList>
            <person name="Han K."/>
            <person name="Peng R."/>
            <person name="Blom J."/>
            <person name="Li Y.-Z."/>
        </authorList>
    </citation>
    <scope>NUCLEOTIDE SEQUENCE [LARGE SCALE GENOMIC DNA]</scope>
    <source>
        <strain evidence="17 18">So0157-25</strain>
    </source>
</reference>